<dbReference type="Pfam" id="PF09339">
    <property type="entry name" value="HTH_IclR"/>
    <property type="match status" value="1"/>
</dbReference>
<dbReference type="EMBL" id="CP022316">
    <property type="protein sequence ID" value="ASK66449.1"/>
    <property type="molecule type" value="Genomic_DNA"/>
</dbReference>
<dbReference type="GO" id="GO:0003677">
    <property type="term" value="F:DNA binding"/>
    <property type="evidence" value="ECO:0007669"/>
    <property type="project" value="UniProtKB-KW"/>
</dbReference>
<dbReference type="InterPro" id="IPR036388">
    <property type="entry name" value="WH-like_DNA-bd_sf"/>
</dbReference>
<comment type="function">
    <text evidence="5">May be an activator protein for the gylABX operon.</text>
</comment>
<evidence type="ECO:0000256" key="5">
    <source>
        <dbReference type="ARBA" id="ARBA00058938"/>
    </source>
</evidence>
<evidence type="ECO:0000256" key="3">
    <source>
        <dbReference type="ARBA" id="ARBA00023125"/>
    </source>
</evidence>
<evidence type="ECO:0000256" key="1">
    <source>
        <dbReference type="ARBA" id="ARBA00022798"/>
    </source>
</evidence>
<keyword evidence="4" id="KW-0804">Transcription</keyword>
<evidence type="ECO:0000259" key="7">
    <source>
        <dbReference type="PROSITE" id="PS51077"/>
    </source>
</evidence>
<evidence type="ECO:0000256" key="6">
    <source>
        <dbReference type="ARBA" id="ARBA00070406"/>
    </source>
</evidence>
<dbReference type="SUPFAM" id="SSF55781">
    <property type="entry name" value="GAF domain-like"/>
    <property type="match status" value="1"/>
</dbReference>
<proteinExistence type="predicted"/>
<dbReference type="SUPFAM" id="SSF46785">
    <property type="entry name" value="Winged helix' DNA-binding domain"/>
    <property type="match status" value="1"/>
</dbReference>
<feature type="domain" description="IclR-ED" evidence="8">
    <location>
        <begin position="72"/>
        <end position="251"/>
    </location>
</feature>
<dbReference type="Gene3D" id="1.10.10.10">
    <property type="entry name" value="Winged helix-like DNA-binding domain superfamily/Winged helix DNA-binding domain"/>
    <property type="match status" value="1"/>
</dbReference>
<reference evidence="10" key="1">
    <citation type="submission" date="2017-07" db="EMBL/GenBank/DDBJ databases">
        <title>Brachybacterium sp. VR2415.</title>
        <authorList>
            <person name="Tak E.J."/>
            <person name="Bae J.-W."/>
        </authorList>
    </citation>
    <scope>NUCLEOTIDE SEQUENCE [LARGE SCALE GENOMIC DNA]</scope>
    <source>
        <strain evidence="10">VR2415</strain>
    </source>
</reference>
<dbReference type="SMART" id="SM00346">
    <property type="entry name" value="HTH_ICLR"/>
    <property type="match status" value="1"/>
</dbReference>
<dbReference type="RefSeq" id="WP_089065689.1">
    <property type="nucleotide sequence ID" value="NZ_CP022316.1"/>
</dbReference>
<evidence type="ECO:0000256" key="2">
    <source>
        <dbReference type="ARBA" id="ARBA00023015"/>
    </source>
</evidence>
<evidence type="ECO:0000256" key="4">
    <source>
        <dbReference type="ARBA" id="ARBA00023163"/>
    </source>
</evidence>
<dbReference type="PANTHER" id="PTHR30136:SF24">
    <property type="entry name" value="HTH-TYPE TRANSCRIPTIONAL REPRESSOR ALLR"/>
    <property type="match status" value="1"/>
</dbReference>
<dbReference type="PROSITE" id="PS51078">
    <property type="entry name" value="ICLR_ED"/>
    <property type="match status" value="1"/>
</dbReference>
<protein>
    <recommendedName>
        <fullName evidence="6">Glycerol operon regulatory protein</fullName>
    </recommendedName>
</protein>
<sequence length="257" mass="27734">MATKQSSGGVQSVERAFHLLEVIAAADGEISLSALSQSVDLPLPTIHRLLRTLVTPGYVRQLPNRAYVLGPRLIWLGESATRQLGPTGRPVLQRLADELGESANMAALDGQMIVYVGQVQSSRSMRMFTEVGRRAYPHATGVGKAILAGMPDSEVEKIVRATGMPQPTPKSAATFDELLKRLEVVREQGYAIDEEEQELGVRCYSMAVPGEHSRIAISVSGPSSRVDTAFGERAVPLLRDAAAQLSREMGLEQSVNA</sequence>
<dbReference type="InterPro" id="IPR005471">
    <property type="entry name" value="Tscrpt_reg_IclR_N"/>
</dbReference>
<dbReference type="InterPro" id="IPR036390">
    <property type="entry name" value="WH_DNA-bd_sf"/>
</dbReference>
<dbReference type="Proteomes" id="UP000198398">
    <property type="component" value="Chromosome"/>
</dbReference>
<gene>
    <name evidence="9" type="ORF">CFK39_12180</name>
</gene>
<evidence type="ECO:0000313" key="9">
    <source>
        <dbReference type="EMBL" id="ASK66449.1"/>
    </source>
</evidence>
<name>A0A220UE77_9MICO</name>
<dbReference type="InterPro" id="IPR014757">
    <property type="entry name" value="Tscrpt_reg_IclR_C"/>
</dbReference>
<dbReference type="KEGG" id="brv:CFK39_12180"/>
<dbReference type="PROSITE" id="PS51077">
    <property type="entry name" value="HTH_ICLR"/>
    <property type="match status" value="1"/>
</dbReference>
<dbReference type="GO" id="GO:0045892">
    <property type="term" value="P:negative regulation of DNA-templated transcription"/>
    <property type="evidence" value="ECO:0007669"/>
    <property type="project" value="TreeGrafter"/>
</dbReference>
<organism evidence="9 10">
    <name type="scientific">Brachybacterium avium</name>
    <dbReference type="NCBI Taxonomy" id="2017485"/>
    <lineage>
        <taxon>Bacteria</taxon>
        <taxon>Bacillati</taxon>
        <taxon>Actinomycetota</taxon>
        <taxon>Actinomycetes</taxon>
        <taxon>Micrococcales</taxon>
        <taxon>Dermabacteraceae</taxon>
        <taxon>Brachybacterium</taxon>
    </lineage>
</organism>
<dbReference type="OrthoDB" id="8479143at2"/>
<dbReference type="GO" id="GO:0003700">
    <property type="term" value="F:DNA-binding transcription factor activity"/>
    <property type="evidence" value="ECO:0007669"/>
    <property type="project" value="TreeGrafter"/>
</dbReference>
<keyword evidence="2" id="KW-0805">Transcription regulation</keyword>
<evidence type="ECO:0000313" key="10">
    <source>
        <dbReference type="Proteomes" id="UP000198398"/>
    </source>
</evidence>
<dbReference type="Gene3D" id="3.30.450.40">
    <property type="match status" value="1"/>
</dbReference>
<dbReference type="InterPro" id="IPR050707">
    <property type="entry name" value="HTH_MetabolicPath_Reg"/>
</dbReference>
<dbReference type="AlphaFoldDB" id="A0A220UE77"/>
<dbReference type="GO" id="GO:0006071">
    <property type="term" value="P:glycerol metabolic process"/>
    <property type="evidence" value="ECO:0007669"/>
    <property type="project" value="UniProtKB-KW"/>
</dbReference>
<evidence type="ECO:0000259" key="8">
    <source>
        <dbReference type="PROSITE" id="PS51078"/>
    </source>
</evidence>
<dbReference type="FunFam" id="1.10.10.10:FF:000056">
    <property type="entry name" value="IclR family transcriptional regulator"/>
    <property type="match status" value="1"/>
</dbReference>
<keyword evidence="3" id="KW-0238">DNA-binding</keyword>
<dbReference type="InterPro" id="IPR029016">
    <property type="entry name" value="GAF-like_dom_sf"/>
</dbReference>
<dbReference type="Pfam" id="PF01614">
    <property type="entry name" value="IclR_C"/>
    <property type="match status" value="1"/>
</dbReference>
<dbReference type="PANTHER" id="PTHR30136">
    <property type="entry name" value="HELIX-TURN-HELIX TRANSCRIPTIONAL REGULATOR, ICLR FAMILY"/>
    <property type="match status" value="1"/>
</dbReference>
<accession>A0A220UE77</accession>
<keyword evidence="10" id="KW-1185">Reference proteome</keyword>
<feature type="domain" description="HTH iclR-type" evidence="7">
    <location>
        <begin position="10"/>
        <end position="71"/>
    </location>
</feature>
<keyword evidence="1" id="KW-0319">Glycerol metabolism</keyword>